<proteinExistence type="predicted"/>
<evidence type="ECO:0000313" key="2">
    <source>
        <dbReference type="EMBL" id="CAA7600083.1"/>
    </source>
</evidence>
<evidence type="ECO:0000313" key="4">
    <source>
        <dbReference type="Proteomes" id="UP001071230"/>
    </source>
</evidence>
<reference evidence="3" key="1">
    <citation type="submission" date="2014-11" db="EMBL/GenBank/DDBJ databases">
        <authorList>
            <person name="Hornung B.V."/>
        </authorList>
    </citation>
    <scope>NUCLEOTIDE SEQUENCE</scope>
    <source>
        <strain evidence="3">INE</strain>
    </source>
</reference>
<organism evidence="2">
    <name type="scientific">Acididesulfobacillus acetoxydans</name>
    <dbReference type="NCBI Taxonomy" id="1561005"/>
    <lineage>
        <taxon>Bacteria</taxon>
        <taxon>Bacillati</taxon>
        <taxon>Bacillota</taxon>
        <taxon>Clostridia</taxon>
        <taxon>Eubacteriales</taxon>
        <taxon>Peptococcaceae</taxon>
        <taxon>Acididesulfobacillus</taxon>
    </lineage>
</organism>
<dbReference type="AlphaFoldDB" id="A0A8S0VVS9"/>
<dbReference type="Proteomes" id="UP001071230">
    <property type="component" value="Unassembled WGS sequence"/>
</dbReference>
<dbReference type="RefSeq" id="WP_240983807.1">
    <property type="nucleotide sequence ID" value="NZ_CDGJ01000061.1"/>
</dbReference>
<evidence type="ECO:0000313" key="3">
    <source>
        <dbReference type="EMBL" id="CEJ07673.1"/>
    </source>
</evidence>
<dbReference type="KEGG" id="aacx:DEACI_0733"/>
<name>A0A8S0VVS9_9FIRM</name>
<accession>A0A8S0VVS9</accession>
<protein>
    <submittedName>
        <fullName evidence="2">Uncharacterized protein</fullName>
    </submittedName>
</protein>
<keyword evidence="1" id="KW-0732">Signal</keyword>
<sequence length="68" mass="7362">MKQIKTGIVLWLMLAMLASGVPTAFAQSPPSTQTLKTTHGTAIKVRLPLGLPITKQKQRTTYGVTVIQ</sequence>
<keyword evidence="4" id="KW-1185">Reference proteome</keyword>
<reference evidence="2" key="2">
    <citation type="submission" date="2020-01" db="EMBL/GenBank/DDBJ databases">
        <authorList>
            <person name="Hornung B."/>
        </authorList>
    </citation>
    <scope>NUCLEOTIDE SEQUENCE</scope>
    <source>
        <strain evidence="2">PacBioINE</strain>
    </source>
</reference>
<dbReference type="EMBL" id="LR746496">
    <property type="protein sequence ID" value="CAA7600083.1"/>
    <property type="molecule type" value="Genomic_DNA"/>
</dbReference>
<dbReference type="Proteomes" id="UP000836597">
    <property type="component" value="Chromosome"/>
</dbReference>
<feature type="signal peptide" evidence="1">
    <location>
        <begin position="1"/>
        <end position="26"/>
    </location>
</feature>
<feature type="chain" id="PRO_5035808624" evidence="1">
    <location>
        <begin position="27"/>
        <end position="68"/>
    </location>
</feature>
<dbReference type="EMBL" id="CDGJ01000061">
    <property type="protein sequence ID" value="CEJ07673.1"/>
    <property type="molecule type" value="Genomic_DNA"/>
</dbReference>
<evidence type="ECO:0000256" key="1">
    <source>
        <dbReference type="SAM" id="SignalP"/>
    </source>
</evidence>
<gene>
    <name evidence="2" type="ORF">DEACI_0733</name>
    <name evidence="3" type="ORF">DEACI_2139</name>
</gene>